<keyword evidence="2" id="KW-1185">Reference proteome</keyword>
<organism evidence="1 2">
    <name type="scientific">Lolium multiflorum</name>
    <name type="common">Italian ryegrass</name>
    <name type="synonym">Lolium perenne subsp. multiflorum</name>
    <dbReference type="NCBI Taxonomy" id="4521"/>
    <lineage>
        <taxon>Eukaryota</taxon>
        <taxon>Viridiplantae</taxon>
        <taxon>Streptophyta</taxon>
        <taxon>Embryophyta</taxon>
        <taxon>Tracheophyta</taxon>
        <taxon>Spermatophyta</taxon>
        <taxon>Magnoliopsida</taxon>
        <taxon>Liliopsida</taxon>
        <taxon>Poales</taxon>
        <taxon>Poaceae</taxon>
        <taxon>BOP clade</taxon>
        <taxon>Pooideae</taxon>
        <taxon>Poodae</taxon>
        <taxon>Poeae</taxon>
        <taxon>Poeae Chloroplast Group 2 (Poeae type)</taxon>
        <taxon>Loliodinae</taxon>
        <taxon>Loliinae</taxon>
        <taxon>Lolium</taxon>
    </lineage>
</organism>
<comment type="caution">
    <text evidence="1">The sequence shown here is derived from an EMBL/GenBank/DDBJ whole genome shotgun (WGS) entry which is preliminary data.</text>
</comment>
<dbReference type="Proteomes" id="UP001231189">
    <property type="component" value="Unassembled WGS sequence"/>
</dbReference>
<gene>
    <name evidence="1" type="ORF">QYE76_022306</name>
</gene>
<dbReference type="EMBL" id="JAUUTY010000006">
    <property type="protein sequence ID" value="KAK1616789.1"/>
    <property type="molecule type" value="Genomic_DNA"/>
</dbReference>
<name>A0AAD8VRQ7_LOLMU</name>
<evidence type="ECO:0000313" key="1">
    <source>
        <dbReference type="EMBL" id="KAK1616789.1"/>
    </source>
</evidence>
<accession>A0AAD8VRQ7</accession>
<reference evidence="1" key="1">
    <citation type="submission" date="2023-07" db="EMBL/GenBank/DDBJ databases">
        <title>A chromosome-level genome assembly of Lolium multiflorum.</title>
        <authorList>
            <person name="Chen Y."/>
            <person name="Copetti D."/>
            <person name="Kolliker R."/>
            <person name="Studer B."/>
        </authorList>
    </citation>
    <scope>NUCLEOTIDE SEQUENCE</scope>
    <source>
        <strain evidence="1">02402/16</strain>
        <tissue evidence="1">Leaf</tissue>
    </source>
</reference>
<proteinExistence type="predicted"/>
<sequence>MLAMNPRRSSRIAGQPGGLNSEMKAVCNLMRKPGLIFEDEAPSGVALAAYHKMYKLPMTDNMIEAVAELYGWTLSTIRGYSPHLVGHSGDRLVAA</sequence>
<dbReference type="AlphaFoldDB" id="A0AAD8VRQ7"/>
<evidence type="ECO:0000313" key="2">
    <source>
        <dbReference type="Proteomes" id="UP001231189"/>
    </source>
</evidence>
<protein>
    <submittedName>
        <fullName evidence="1">Uncharacterized protein</fullName>
    </submittedName>
</protein>